<gene>
    <name evidence="8" type="ORF">SAMN05192540_3626</name>
</gene>
<feature type="transmembrane region" description="Helical" evidence="7">
    <location>
        <begin position="202"/>
        <end position="222"/>
    </location>
</feature>
<dbReference type="Pfam" id="PF02322">
    <property type="entry name" value="Cyt_bd_oxida_II"/>
    <property type="match status" value="1"/>
</dbReference>
<name>A0A1H4TZ44_9FLAO</name>
<evidence type="ECO:0000256" key="1">
    <source>
        <dbReference type="ARBA" id="ARBA00004651"/>
    </source>
</evidence>
<dbReference type="RefSeq" id="WP_074674354.1">
    <property type="nucleotide sequence ID" value="NZ_FNTB01000001.1"/>
</dbReference>
<sequence length="339" mass="37694">MIYVVLAFLAISLLLYVLLAGADFGAGIIELFSSKENQAINKKTVYQVMGPVWEANHIWIIILIVILWIAFPHYYNILVLALHIPLTLVLLGITLRGVAFVFRYYDAYKDSSQILYDWMFKTSSLVTPIFLGLTMGGVVSGDIINPSQMENHSFLEVYVHSWFNVFSILTGFFYAALCAFLASVFLIGEVDDTSKSMYMRKASIATIVVVSLGFITLAYGYLSGIAFVVDFISNIWSISAIVVSGILLFPLWKSIKSGRRIISRALAGIQIFFILFAATITHFPNILFTTTGSISIYEQPVPDSVMNVLGISLLVGGVLIIPGLFHLLKSFKLIKLLER</sequence>
<dbReference type="EMBL" id="FNTB01000001">
    <property type="protein sequence ID" value="SEC61756.1"/>
    <property type="molecule type" value="Genomic_DNA"/>
</dbReference>
<evidence type="ECO:0000256" key="5">
    <source>
        <dbReference type="ARBA" id="ARBA00022989"/>
    </source>
</evidence>
<evidence type="ECO:0000313" key="8">
    <source>
        <dbReference type="EMBL" id="SEC61756.1"/>
    </source>
</evidence>
<dbReference type="PANTHER" id="PTHR43141:SF4">
    <property type="entry name" value="CYTOCHROME BD2 SUBUNIT II"/>
    <property type="match status" value="1"/>
</dbReference>
<dbReference type="GO" id="GO:0005886">
    <property type="term" value="C:plasma membrane"/>
    <property type="evidence" value="ECO:0007669"/>
    <property type="project" value="UniProtKB-SubCell"/>
</dbReference>
<keyword evidence="4 7" id="KW-0812">Transmembrane</keyword>
<evidence type="ECO:0000313" key="9">
    <source>
        <dbReference type="Proteomes" id="UP000183038"/>
    </source>
</evidence>
<dbReference type="GO" id="GO:0009055">
    <property type="term" value="F:electron transfer activity"/>
    <property type="evidence" value="ECO:0007669"/>
    <property type="project" value="TreeGrafter"/>
</dbReference>
<proteinExistence type="inferred from homology"/>
<protein>
    <submittedName>
        <fullName evidence="8">Cytochrome bd-I ubiquinol oxidase subunit 2 apoprotein</fullName>
    </submittedName>
</protein>
<feature type="transmembrane region" description="Helical" evidence="7">
    <location>
        <begin position="77"/>
        <end position="105"/>
    </location>
</feature>
<organism evidence="8 9">
    <name type="scientific">Maribacter dokdonensis</name>
    <dbReference type="NCBI Taxonomy" id="320912"/>
    <lineage>
        <taxon>Bacteria</taxon>
        <taxon>Pseudomonadati</taxon>
        <taxon>Bacteroidota</taxon>
        <taxon>Flavobacteriia</taxon>
        <taxon>Flavobacteriales</taxon>
        <taxon>Flavobacteriaceae</taxon>
        <taxon>Maribacter</taxon>
    </lineage>
</organism>
<keyword evidence="6 7" id="KW-0472">Membrane</keyword>
<comment type="similarity">
    <text evidence="2">Belongs to the cytochrome ubiquinol oxidase subunit 2 family.</text>
</comment>
<evidence type="ECO:0000256" key="7">
    <source>
        <dbReference type="SAM" id="Phobius"/>
    </source>
</evidence>
<feature type="transmembrane region" description="Helical" evidence="7">
    <location>
        <begin position="308"/>
        <end position="328"/>
    </location>
</feature>
<feature type="transmembrane region" description="Helical" evidence="7">
    <location>
        <begin position="125"/>
        <end position="145"/>
    </location>
</feature>
<dbReference type="GO" id="GO:0016682">
    <property type="term" value="F:oxidoreductase activity, acting on diphenols and related substances as donors, oxygen as acceptor"/>
    <property type="evidence" value="ECO:0007669"/>
    <property type="project" value="TreeGrafter"/>
</dbReference>
<dbReference type="AlphaFoldDB" id="A0A1H4TZ44"/>
<dbReference type="PANTHER" id="PTHR43141">
    <property type="entry name" value="CYTOCHROME BD2 SUBUNIT II"/>
    <property type="match status" value="1"/>
</dbReference>
<dbReference type="Proteomes" id="UP000183038">
    <property type="component" value="Unassembled WGS sequence"/>
</dbReference>
<dbReference type="InterPro" id="IPR003317">
    <property type="entry name" value="Cyt-d_oxidase_su2"/>
</dbReference>
<evidence type="ECO:0000256" key="4">
    <source>
        <dbReference type="ARBA" id="ARBA00022692"/>
    </source>
</evidence>
<feature type="transmembrane region" description="Helical" evidence="7">
    <location>
        <begin position="234"/>
        <end position="252"/>
    </location>
</feature>
<feature type="transmembrane region" description="Helical" evidence="7">
    <location>
        <begin position="264"/>
        <end position="288"/>
    </location>
</feature>
<dbReference type="OrthoDB" id="9776710at2"/>
<dbReference type="GO" id="GO:0019646">
    <property type="term" value="P:aerobic electron transport chain"/>
    <property type="evidence" value="ECO:0007669"/>
    <property type="project" value="TreeGrafter"/>
</dbReference>
<keyword evidence="5 7" id="KW-1133">Transmembrane helix</keyword>
<dbReference type="GO" id="GO:0070069">
    <property type="term" value="C:cytochrome complex"/>
    <property type="evidence" value="ECO:0007669"/>
    <property type="project" value="TreeGrafter"/>
</dbReference>
<keyword evidence="3" id="KW-1003">Cell membrane</keyword>
<feature type="transmembrane region" description="Helical" evidence="7">
    <location>
        <begin position="53"/>
        <end position="71"/>
    </location>
</feature>
<accession>A0A1H4TZ44</accession>
<evidence type="ECO:0000256" key="6">
    <source>
        <dbReference type="ARBA" id="ARBA00023136"/>
    </source>
</evidence>
<comment type="subcellular location">
    <subcellularLocation>
        <location evidence="1">Cell membrane</location>
        <topology evidence="1">Multi-pass membrane protein</topology>
    </subcellularLocation>
</comment>
<reference evidence="8 9" key="1">
    <citation type="submission" date="2016-10" db="EMBL/GenBank/DDBJ databases">
        <authorList>
            <person name="de Groot N.N."/>
        </authorList>
    </citation>
    <scope>NUCLEOTIDE SEQUENCE [LARGE SCALE GENOMIC DNA]</scope>
    <source>
        <strain evidence="8 9">MAR_2009_71</strain>
    </source>
</reference>
<evidence type="ECO:0000256" key="2">
    <source>
        <dbReference type="ARBA" id="ARBA00007543"/>
    </source>
</evidence>
<feature type="transmembrane region" description="Helical" evidence="7">
    <location>
        <begin position="6"/>
        <end position="32"/>
    </location>
</feature>
<feature type="transmembrane region" description="Helical" evidence="7">
    <location>
        <begin position="165"/>
        <end position="190"/>
    </location>
</feature>
<evidence type="ECO:0000256" key="3">
    <source>
        <dbReference type="ARBA" id="ARBA00022475"/>
    </source>
</evidence>